<dbReference type="Pfam" id="PF07331">
    <property type="entry name" value="TctB"/>
    <property type="match status" value="1"/>
</dbReference>
<dbReference type="Proteomes" id="UP000526408">
    <property type="component" value="Unassembled WGS sequence"/>
</dbReference>
<name>A0A7X6H0H6_9RHOB</name>
<evidence type="ECO:0000313" key="4">
    <source>
        <dbReference type="Proteomes" id="UP000526408"/>
    </source>
</evidence>
<sequence length="158" mass="17228">MRIVFLVALLGGAIFYTYIAFSDLNFMTRTGRLGPGFFPRLVGAAMVVMTFWAILDALRDRRMVAAGGAPGPDDAPEGVWRDFLLLLGLAFGYAILVRLFGGFVSTVVYLIAALSLLNPGRHLQNALVAVIFPTGVYVLFDRVLNANMPPALFDILPF</sequence>
<dbReference type="RefSeq" id="WP_168622908.1">
    <property type="nucleotide sequence ID" value="NZ_JAAZQQ010000002.1"/>
</dbReference>
<feature type="transmembrane region" description="Helical" evidence="1">
    <location>
        <begin position="123"/>
        <end position="140"/>
    </location>
</feature>
<evidence type="ECO:0000259" key="2">
    <source>
        <dbReference type="Pfam" id="PF07331"/>
    </source>
</evidence>
<keyword evidence="1" id="KW-1133">Transmembrane helix</keyword>
<evidence type="ECO:0000256" key="1">
    <source>
        <dbReference type="SAM" id="Phobius"/>
    </source>
</evidence>
<protein>
    <submittedName>
        <fullName evidence="3">Tripartite tricarboxylate transporter TctB family protein</fullName>
    </submittedName>
</protein>
<feature type="transmembrane region" description="Helical" evidence="1">
    <location>
        <begin position="83"/>
        <end position="111"/>
    </location>
</feature>
<proteinExistence type="predicted"/>
<evidence type="ECO:0000313" key="3">
    <source>
        <dbReference type="EMBL" id="NKX44542.1"/>
    </source>
</evidence>
<keyword evidence="1" id="KW-0812">Transmembrane</keyword>
<dbReference type="EMBL" id="JAAZQQ010000002">
    <property type="protein sequence ID" value="NKX44542.1"/>
    <property type="molecule type" value="Genomic_DNA"/>
</dbReference>
<dbReference type="AlphaFoldDB" id="A0A7X6H0H6"/>
<comment type="caution">
    <text evidence="3">The sequence shown here is derived from an EMBL/GenBank/DDBJ whole genome shotgun (WGS) entry which is preliminary data.</text>
</comment>
<gene>
    <name evidence="3" type="ORF">HCU73_08065</name>
</gene>
<accession>A0A7X6H0H6</accession>
<organism evidence="3 4">
    <name type="scientific">Roseicyclus persicicus</name>
    <dbReference type="NCBI Taxonomy" id="2650661"/>
    <lineage>
        <taxon>Bacteria</taxon>
        <taxon>Pseudomonadati</taxon>
        <taxon>Pseudomonadota</taxon>
        <taxon>Alphaproteobacteria</taxon>
        <taxon>Rhodobacterales</taxon>
        <taxon>Roseobacteraceae</taxon>
        <taxon>Roseicyclus</taxon>
    </lineage>
</organism>
<dbReference type="InterPro" id="IPR009936">
    <property type="entry name" value="DUF1468"/>
</dbReference>
<reference evidence="3 4" key="1">
    <citation type="submission" date="2020-04" db="EMBL/GenBank/DDBJ databases">
        <authorList>
            <person name="Yoon J."/>
        </authorList>
    </citation>
    <scope>NUCLEOTIDE SEQUENCE [LARGE SCALE GENOMIC DNA]</scope>
    <source>
        <strain evidence="3 4">KMU-115</strain>
    </source>
</reference>
<feature type="domain" description="DUF1468" evidence="2">
    <location>
        <begin position="5"/>
        <end position="149"/>
    </location>
</feature>
<keyword evidence="1" id="KW-0472">Membrane</keyword>
<feature type="transmembrane region" description="Helical" evidence="1">
    <location>
        <begin position="38"/>
        <end position="55"/>
    </location>
</feature>
<keyword evidence="4" id="KW-1185">Reference proteome</keyword>